<protein>
    <recommendedName>
        <fullName evidence="3">DUF11 domain-containing protein</fullName>
    </recommendedName>
</protein>
<evidence type="ECO:0000259" key="3">
    <source>
        <dbReference type="Pfam" id="PF01345"/>
    </source>
</evidence>
<name>A0ABW2GPZ8_9ACTN</name>
<evidence type="ECO:0000256" key="1">
    <source>
        <dbReference type="SAM" id="Phobius"/>
    </source>
</evidence>
<feature type="signal peptide" evidence="2">
    <location>
        <begin position="1"/>
        <end position="19"/>
    </location>
</feature>
<feature type="chain" id="PRO_5045181954" description="DUF11 domain-containing protein" evidence="2">
    <location>
        <begin position="20"/>
        <end position="228"/>
    </location>
</feature>
<sequence length="228" mass="23454">MHAPRIAAAVLAVSLTGIAAGPAAASARPAQGGDEKNARPPVVVEVVNHATELTPGSETTYTITVRNRTGEPLPRTVVTQLLPQPLTHLSSHPRARSAGREVVWRLPLPAHGSRSVTMTGRVGEIAGEDVESPGDGRLVRVAPTGETGTAGAGGPAQLATTVCVRAVDRGQLLTCSTASAPVAPAFWRGNRAYMAASAGAALVVGVVGVVLLRRWRLGSPGREARRAL</sequence>
<dbReference type="InterPro" id="IPR001434">
    <property type="entry name" value="OmcB-like_DUF11"/>
</dbReference>
<keyword evidence="2" id="KW-0732">Signal</keyword>
<keyword evidence="1" id="KW-0812">Transmembrane</keyword>
<dbReference type="Proteomes" id="UP001596413">
    <property type="component" value="Unassembled WGS sequence"/>
</dbReference>
<evidence type="ECO:0000313" key="4">
    <source>
        <dbReference type="EMBL" id="MFC7221136.1"/>
    </source>
</evidence>
<reference evidence="5" key="1">
    <citation type="journal article" date="2019" name="Int. J. Syst. Evol. Microbiol.">
        <title>The Global Catalogue of Microorganisms (GCM) 10K type strain sequencing project: providing services to taxonomists for standard genome sequencing and annotation.</title>
        <authorList>
            <consortium name="The Broad Institute Genomics Platform"/>
            <consortium name="The Broad Institute Genome Sequencing Center for Infectious Disease"/>
            <person name="Wu L."/>
            <person name="Ma J."/>
        </authorList>
    </citation>
    <scope>NUCLEOTIDE SEQUENCE [LARGE SCALE GENOMIC DNA]</scope>
    <source>
        <strain evidence="5">CGMCC 1.13681</strain>
    </source>
</reference>
<comment type="caution">
    <text evidence="4">The sequence shown here is derived from an EMBL/GenBank/DDBJ whole genome shotgun (WGS) entry which is preliminary data.</text>
</comment>
<keyword evidence="1" id="KW-1133">Transmembrane helix</keyword>
<proteinExistence type="predicted"/>
<evidence type="ECO:0000256" key="2">
    <source>
        <dbReference type="SAM" id="SignalP"/>
    </source>
</evidence>
<accession>A0ABW2GPZ8</accession>
<keyword evidence="1" id="KW-0472">Membrane</keyword>
<feature type="transmembrane region" description="Helical" evidence="1">
    <location>
        <begin position="192"/>
        <end position="212"/>
    </location>
</feature>
<gene>
    <name evidence="4" type="ORF">ACFQLX_23680</name>
</gene>
<dbReference type="Pfam" id="PF01345">
    <property type="entry name" value="DUF11"/>
    <property type="match status" value="1"/>
</dbReference>
<keyword evidence="5" id="KW-1185">Reference proteome</keyword>
<dbReference type="RefSeq" id="WP_386418291.1">
    <property type="nucleotide sequence ID" value="NZ_JBHSZO010000052.1"/>
</dbReference>
<organism evidence="4 5">
    <name type="scientific">Streptomyces polyrhachis</name>
    <dbReference type="NCBI Taxonomy" id="1282885"/>
    <lineage>
        <taxon>Bacteria</taxon>
        <taxon>Bacillati</taxon>
        <taxon>Actinomycetota</taxon>
        <taxon>Actinomycetes</taxon>
        <taxon>Kitasatosporales</taxon>
        <taxon>Streptomycetaceae</taxon>
        <taxon>Streptomyces</taxon>
    </lineage>
</organism>
<feature type="domain" description="DUF11" evidence="3">
    <location>
        <begin position="48"/>
        <end position="122"/>
    </location>
</feature>
<dbReference type="EMBL" id="JBHSZO010000052">
    <property type="protein sequence ID" value="MFC7221136.1"/>
    <property type="molecule type" value="Genomic_DNA"/>
</dbReference>
<evidence type="ECO:0000313" key="5">
    <source>
        <dbReference type="Proteomes" id="UP001596413"/>
    </source>
</evidence>